<dbReference type="Pfam" id="PF14278">
    <property type="entry name" value="TetR_C_8"/>
    <property type="match status" value="1"/>
</dbReference>
<name>A0A7C8GTT9_9BACI</name>
<evidence type="ECO:0000256" key="3">
    <source>
        <dbReference type="PROSITE-ProRule" id="PRU00335"/>
    </source>
</evidence>
<dbReference type="OrthoDB" id="9810250at2"/>
<feature type="DNA-binding region" description="H-T-H motif" evidence="3">
    <location>
        <begin position="35"/>
        <end position="54"/>
    </location>
</feature>
<dbReference type="InterPro" id="IPR050624">
    <property type="entry name" value="HTH-type_Tx_Regulator"/>
</dbReference>
<evidence type="ECO:0000256" key="2">
    <source>
        <dbReference type="ARBA" id="ARBA00023125"/>
    </source>
</evidence>
<dbReference type="PANTHER" id="PTHR43479">
    <property type="entry name" value="ACREF/ENVCD OPERON REPRESSOR-RELATED"/>
    <property type="match status" value="1"/>
</dbReference>
<dbReference type="InterPro" id="IPR001647">
    <property type="entry name" value="HTH_TetR"/>
</dbReference>
<dbReference type="RefSeq" id="WP_153402473.1">
    <property type="nucleotide sequence ID" value="NZ_ML762427.1"/>
</dbReference>
<evidence type="ECO:0000259" key="4">
    <source>
        <dbReference type="PROSITE" id="PS50977"/>
    </source>
</evidence>
<dbReference type="AlphaFoldDB" id="A0A7C8GTT9"/>
<keyword evidence="6" id="KW-1185">Reference proteome</keyword>
<organism evidence="5 6">
    <name type="scientific">Gracilibacillus oryzae</name>
    <dbReference type="NCBI Taxonomy" id="1672701"/>
    <lineage>
        <taxon>Bacteria</taxon>
        <taxon>Bacillati</taxon>
        <taxon>Bacillota</taxon>
        <taxon>Bacilli</taxon>
        <taxon>Bacillales</taxon>
        <taxon>Bacillaceae</taxon>
        <taxon>Gracilibacillus</taxon>
    </lineage>
</organism>
<protein>
    <submittedName>
        <fullName evidence="5">TetR/AcrR family transcriptional regulator</fullName>
    </submittedName>
</protein>
<reference evidence="5 6" key="1">
    <citation type="submission" date="2019-10" db="EMBL/GenBank/DDBJ databases">
        <title>Gracilibacillus sp. nov. isolated from rice seeds.</title>
        <authorList>
            <person name="He S."/>
        </authorList>
    </citation>
    <scope>NUCLEOTIDE SEQUENCE [LARGE SCALE GENOMIC DNA]</scope>
    <source>
        <strain evidence="5 6">TD8</strain>
    </source>
</reference>
<keyword evidence="1" id="KW-0678">Repressor</keyword>
<evidence type="ECO:0000313" key="5">
    <source>
        <dbReference type="EMBL" id="KAB8137738.1"/>
    </source>
</evidence>
<dbReference type="InterPro" id="IPR009057">
    <property type="entry name" value="Homeodomain-like_sf"/>
</dbReference>
<gene>
    <name evidence="5" type="ORF">F9U64_07995</name>
</gene>
<dbReference type="Pfam" id="PF00440">
    <property type="entry name" value="TetR_N"/>
    <property type="match status" value="1"/>
</dbReference>
<keyword evidence="2 3" id="KW-0238">DNA-binding</keyword>
<dbReference type="PANTHER" id="PTHR43479:SF7">
    <property type="entry name" value="TETR-FAMILY TRANSCRIPTIONAL REGULATOR"/>
    <property type="match status" value="1"/>
</dbReference>
<comment type="caution">
    <text evidence="5">The sequence shown here is derived from an EMBL/GenBank/DDBJ whole genome shotgun (WGS) entry which is preliminary data.</text>
</comment>
<dbReference type="PROSITE" id="PS50977">
    <property type="entry name" value="HTH_TETR_2"/>
    <property type="match status" value="1"/>
</dbReference>
<evidence type="ECO:0000313" key="6">
    <source>
        <dbReference type="Proteomes" id="UP000480246"/>
    </source>
</evidence>
<sequence length="201" mass="23661">MTTAENLSKQSIRTKKHLKQAFISLIHEKGYSHVTITDIVKKAQYNRTTFYHYYVDKIELTEELQKEMYEMIKQKTMNRYMKGQRINIEKMDAYSFELIHFIYQNKGYFNLFLINDTIPGLYQDLPNAIFEVLKDNFVFTAKDEKTINSVEHKLYMAHGTSGVIMDWIRNGYDLKPEEISIKLINILHTFASNLVIVNAGK</sequence>
<accession>A0A7C8GTT9</accession>
<dbReference type="GO" id="GO:0003677">
    <property type="term" value="F:DNA binding"/>
    <property type="evidence" value="ECO:0007669"/>
    <property type="project" value="UniProtKB-UniRule"/>
</dbReference>
<dbReference type="Gene3D" id="1.10.357.10">
    <property type="entry name" value="Tetracycline Repressor, domain 2"/>
    <property type="match status" value="1"/>
</dbReference>
<feature type="domain" description="HTH tetR-type" evidence="4">
    <location>
        <begin position="12"/>
        <end position="72"/>
    </location>
</feature>
<proteinExistence type="predicted"/>
<dbReference type="EMBL" id="WEID01000036">
    <property type="protein sequence ID" value="KAB8137738.1"/>
    <property type="molecule type" value="Genomic_DNA"/>
</dbReference>
<dbReference type="InterPro" id="IPR039532">
    <property type="entry name" value="TetR_C_Firmicutes"/>
</dbReference>
<dbReference type="SUPFAM" id="SSF46689">
    <property type="entry name" value="Homeodomain-like"/>
    <property type="match status" value="1"/>
</dbReference>
<dbReference type="Proteomes" id="UP000480246">
    <property type="component" value="Unassembled WGS sequence"/>
</dbReference>
<evidence type="ECO:0000256" key="1">
    <source>
        <dbReference type="ARBA" id="ARBA00022491"/>
    </source>
</evidence>